<dbReference type="PANTHER" id="PTHR11040:SF140">
    <property type="entry name" value="ZRT (ZRT), IRT- (IRT-) LIKE PROTEIN TRANSPORTER"/>
    <property type="match status" value="1"/>
</dbReference>
<feature type="transmembrane region" description="Helical" evidence="5">
    <location>
        <begin position="191"/>
        <end position="208"/>
    </location>
</feature>
<dbReference type="PANTHER" id="PTHR11040">
    <property type="entry name" value="ZINC/IRON TRANSPORTER"/>
    <property type="match status" value="1"/>
</dbReference>
<keyword evidence="7" id="KW-1185">Reference proteome</keyword>
<sequence length="258" mass="29236">MFTHKTLYTTSIFIFIFTFSFAYSFKIVKNITVPDYIKCLTGGVILTTMIFHILPHMYEHKSMFGPFTAGISFLTLFSIDKIYLSRVAVEQDALPHDADEKQAFIFVLAMSIHSFMEGLGVPVKTAKELKWYMFGLVGHKWIEAIVLGVSVFQREFSEAMNFSLIFVYSILTPLGIILGKFSVNYFSNSKGILINLLIGISAGSFFYIGFLEMLDNGFVDSNSSRDDWIRVGLIFTGFILMGVVNFITEKLEEKGKED</sequence>
<dbReference type="OrthoDB" id="448280at2759"/>
<dbReference type="VEuPathDB" id="MicrosporidiaDB:H312_00164"/>
<evidence type="ECO:0000313" key="6">
    <source>
        <dbReference type="EMBL" id="KCZ82506.1"/>
    </source>
</evidence>
<evidence type="ECO:0000256" key="1">
    <source>
        <dbReference type="ARBA" id="ARBA00004141"/>
    </source>
</evidence>
<dbReference type="AlphaFoldDB" id="A0A059F6A5"/>
<keyword evidence="4 5" id="KW-0472">Membrane</keyword>
<dbReference type="HOGENOM" id="CLU_040462_3_1_1"/>
<evidence type="ECO:0000256" key="5">
    <source>
        <dbReference type="SAM" id="Phobius"/>
    </source>
</evidence>
<dbReference type="STRING" id="1288291.A0A059F6A5"/>
<proteinExistence type="predicted"/>
<evidence type="ECO:0000256" key="4">
    <source>
        <dbReference type="ARBA" id="ARBA00023136"/>
    </source>
</evidence>
<comment type="subcellular location">
    <subcellularLocation>
        <location evidence="1">Membrane</location>
        <topology evidence="1">Multi-pass membrane protein</topology>
    </subcellularLocation>
</comment>
<dbReference type="Proteomes" id="UP000030655">
    <property type="component" value="Unassembled WGS sequence"/>
</dbReference>
<evidence type="ECO:0008006" key="8">
    <source>
        <dbReference type="Google" id="ProtNLM"/>
    </source>
</evidence>
<evidence type="ECO:0000256" key="3">
    <source>
        <dbReference type="ARBA" id="ARBA00022989"/>
    </source>
</evidence>
<feature type="transmembrane region" description="Helical" evidence="5">
    <location>
        <begin position="103"/>
        <end position="123"/>
    </location>
</feature>
<evidence type="ECO:0000313" key="7">
    <source>
        <dbReference type="Proteomes" id="UP000030655"/>
    </source>
</evidence>
<name>A0A059F6A5_9MICR</name>
<keyword evidence="2 5" id="KW-0812">Transmembrane</keyword>
<dbReference type="EMBL" id="KK365130">
    <property type="protein sequence ID" value="KCZ82506.1"/>
    <property type="molecule type" value="Genomic_DNA"/>
</dbReference>
<evidence type="ECO:0000256" key="2">
    <source>
        <dbReference type="ARBA" id="ARBA00022692"/>
    </source>
</evidence>
<dbReference type="Pfam" id="PF02535">
    <property type="entry name" value="Zip"/>
    <property type="match status" value="1"/>
</dbReference>
<feature type="transmembrane region" description="Helical" evidence="5">
    <location>
        <begin position="159"/>
        <end position="179"/>
    </location>
</feature>
<keyword evidence="3 5" id="KW-1133">Transmembrane helix</keyword>
<reference evidence="7" key="1">
    <citation type="submission" date="2013-02" db="EMBL/GenBank/DDBJ databases">
        <authorList>
            <consortium name="The Broad Institute Genome Sequencing Platform"/>
            <person name="Cuomo C."/>
            <person name="Becnel J."/>
            <person name="Sanscrainte N."/>
            <person name="Walker B."/>
            <person name="Young S.K."/>
            <person name="Zeng Q."/>
            <person name="Gargeya S."/>
            <person name="Fitzgerald M."/>
            <person name="Haas B."/>
            <person name="Abouelleil A."/>
            <person name="Alvarado L."/>
            <person name="Arachchi H.M."/>
            <person name="Berlin A.M."/>
            <person name="Chapman S.B."/>
            <person name="Dewar J."/>
            <person name="Goldberg J."/>
            <person name="Griggs A."/>
            <person name="Gujja S."/>
            <person name="Hansen M."/>
            <person name="Howarth C."/>
            <person name="Imamovic A."/>
            <person name="Larimer J."/>
            <person name="McCowan C."/>
            <person name="Murphy C."/>
            <person name="Neiman D."/>
            <person name="Pearson M."/>
            <person name="Priest M."/>
            <person name="Roberts A."/>
            <person name="Saif S."/>
            <person name="Shea T."/>
            <person name="Sisk P."/>
            <person name="Sykes S."/>
            <person name="Wortman J."/>
            <person name="Nusbaum C."/>
            <person name="Birren B."/>
        </authorList>
    </citation>
    <scope>NUCLEOTIDE SEQUENCE [LARGE SCALE GENOMIC DNA]</scope>
    <source>
        <strain evidence="7">PRA339</strain>
    </source>
</reference>
<organism evidence="6 7">
    <name type="scientific">Anncaliia algerae PRA339</name>
    <dbReference type="NCBI Taxonomy" id="1288291"/>
    <lineage>
        <taxon>Eukaryota</taxon>
        <taxon>Fungi</taxon>
        <taxon>Fungi incertae sedis</taxon>
        <taxon>Microsporidia</taxon>
        <taxon>Tubulinosematoidea</taxon>
        <taxon>Tubulinosematidae</taxon>
        <taxon>Anncaliia</taxon>
    </lineage>
</organism>
<protein>
    <recommendedName>
        <fullName evidence="8">Zinc/iron permease</fullName>
    </recommendedName>
</protein>
<accession>A0A059F6A5</accession>
<dbReference type="InterPro" id="IPR003689">
    <property type="entry name" value="ZIP"/>
</dbReference>
<reference evidence="6 7" key="2">
    <citation type="submission" date="2014-03" db="EMBL/GenBank/DDBJ databases">
        <title>The Genome Sequence of Anncaliia algerae insect isolate PRA339.</title>
        <authorList>
            <consortium name="The Broad Institute Genome Sequencing Platform"/>
            <consortium name="The Broad Institute Genome Sequencing Center for Infectious Disease"/>
            <person name="Cuomo C."/>
            <person name="Becnel J."/>
            <person name="Sanscrainte N."/>
            <person name="Walker B."/>
            <person name="Young S.K."/>
            <person name="Zeng Q."/>
            <person name="Gargeya S."/>
            <person name="Fitzgerald M."/>
            <person name="Haas B."/>
            <person name="Abouelleil A."/>
            <person name="Alvarado L."/>
            <person name="Arachchi H.M."/>
            <person name="Berlin A.M."/>
            <person name="Chapman S.B."/>
            <person name="Dewar J."/>
            <person name="Goldberg J."/>
            <person name="Griggs A."/>
            <person name="Gujja S."/>
            <person name="Hansen M."/>
            <person name="Howarth C."/>
            <person name="Imamovic A."/>
            <person name="Larimer J."/>
            <person name="McCowan C."/>
            <person name="Murphy C."/>
            <person name="Neiman D."/>
            <person name="Pearson M."/>
            <person name="Priest M."/>
            <person name="Roberts A."/>
            <person name="Saif S."/>
            <person name="Shea T."/>
            <person name="Sisk P."/>
            <person name="Sykes S."/>
            <person name="Wortman J."/>
            <person name="Nusbaum C."/>
            <person name="Birren B."/>
        </authorList>
    </citation>
    <scope>NUCLEOTIDE SEQUENCE [LARGE SCALE GENOMIC DNA]</scope>
    <source>
        <strain evidence="6 7">PRA339</strain>
    </source>
</reference>
<dbReference type="GO" id="GO:0016020">
    <property type="term" value="C:membrane"/>
    <property type="evidence" value="ECO:0007669"/>
    <property type="project" value="UniProtKB-SubCell"/>
</dbReference>
<gene>
    <name evidence="6" type="ORF">H312_00164</name>
</gene>
<dbReference type="GO" id="GO:0005385">
    <property type="term" value="F:zinc ion transmembrane transporter activity"/>
    <property type="evidence" value="ECO:0007669"/>
    <property type="project" value="TreeGrafter"/>
</dbReference>
<feature type="transmembrane region" description="Helical" evidence="5">
    <location>
        <begin position="6"/>
        <end position="25"/>
    </location>
</feature>
<feature type="transmembrane region" description="Helical" evidence="5">
    <location>
        <begin position="228"/>
        <end position="247"/>
    </location>
</feature>
<feature type="transmembrane region" description="Helical" evidence="5">
    <location>
        <begin position="37"/>
        <end position="58"/>
    </location>
</feature>